<protein>
    <submittedName>
        <fullName evidence="3">VPLPA-CTERM protein sorting domain-containing protein</fullName>
    </submittedName>
</protein>
<evidence type="ECO:0000313" key="3">
    <source>
        <dbReference type="EMBL" id="SHI78892.1"/>
    </source>
</evidence>
<feature type="chain" id="PRO_5012160875" evidence="1">
    <location>
        <begin position="22"/>
        <end position="248"/>
    </location>
</feature>
<dbReference type="NCBIfam" id="TIGR02595">
    <property type="entry name" value="PEP_CTERM"/>
    <property type="match status" value="1"/>
</dbReference>
<sequence length="248" mass="28129">MRKVFVSIFALNLFALSPALATSFVAIDNISNSTLISAGDVVSGKFDINYLLENDSGFLMQYDITSAYIKLNFSDYDQVIDYQYPTSAYSVYNTYHSPYFNNYSYYLERDGSMKYSYEYEEVVVDVGDSTETYSTNYNHSEYTSRWYDGSLKDSNNNNYYYYTDYNVIHEGYWGSLSETFQLSDSALLDLALDGILDFTVSGAVGDISLQSASLYFDIEPNPAPVPEPATFILLGSGLAALAFYRRRR</sequence>
<dbReference type="Proteomes" id="UP000184171">
    <property type="component" value="Unassembled WGS sequence"/>
</dbReference>
<dbReference type="EMBL" id="FQZT01000002">
    <property type="protein sequence ID" value="SHI78892.1"/>
    <property type="molecule type" value="Genomic_DNA"/>
</dbReference>
<dbReference type="InterPro" id="IPR013424">
    <property type="entry name" value="Ice-binding_C"/>
</dbReference>
<dbReference type="RefSeq" id="WP_072905968.1">
    <property type="nucleotide sequence ID" value="NZ_FQZT01000002.1"/>
</dbReference>
<organism evidence="3 4">
    <name type="scientific">Malonomonas rubra DSM 5091</name>
    <dbReference type="NCBI Taxonomy" id="1122189"/>
    <lineage>
        <taxon>Bacteria</taxon>
        <taxon>Pseudomonadati</taxon>
        <taxon>Thermodesulfobacteriota</taxon>
        <taxon>Desulfuromonadia</taxon>
        <taxon>Desulfuromonadales</taxon>
        <taxon>Geopsychrobacteraceae</taxon>
        <taxon>Malonomonas</taxon>
    </lineage>
</organism>
<gene>
    <name evidence="3" type="ORF">SAMN02745165_00883</name>
</gene>
<keyword evidence="1" id="KW-0732">Signal</keyword>
<reference evidence="3 4" key="1">
    <citation type="submission" date="2016-11" db="EMBL/GenBank/DDBJ databases">
        <authorList>
            <person name="Jaros S."/>
            <person name="Januszkiewicz K."/>
            <person name="Wedrychowicz H."/>
        </authorList>
    </citation>
    <scope>NUCLEOTIDE SEQUENCE [LARGE SCALE GENOMIC DNA]</scope>
    <source>
        <strain evidence="3 4">DSM 5091</strain>
    </source>
</reference>
<name>A0A1M6E052_MALRU</name>
<dbReference type="Pfam" id="PF07589">
    <property type="entry name" value="PEP-CTERM"/>
    <property type="match status" value="1"/>
</dbReference>
<dbReference type="AlphaFoldDB" id="A0A1M6E052"/>
<evidence type="ECO:0000313" key="4">
    <source>
        <dbReference type="Proteomes" id="UP000184171"/>
    </source>
</evidence>
<accession>A0A1M6E052</accession>
<evidence type="ECO:0000256" key="1">
    <source>
        <dbReference type="SAM" id="SignalP"/>
    </source>
</evidence>
<keyword evidence="4" id="KW-1185">Reference proteome</keyword>
<proteinExistence type="predicted"/>
<feature type="signal peptide" evidence="1">
    <location>
        <begin position="1"/>
        <end position="21"/>
    </location>
</feature>
<feature type="domain" description="Ice-binding protein C-terminal" evidence="2">
    <location>
        <begin position="224"/>
        <end position="247"/>
    </location>
</feature>
<evidence type="ECO:0000259" key="2">
    <source>
        <dbReference type="Pfam" id="PF07589"/>
    </source>
</evidence>